<comment type="caution">
    <text evidence="3">The sequence shown here is derived from an EMBL/GenBank/DDBJ whole genome shotgun (WGS) entry which is preliminary data.</text>
</comment>
<protein>
    <submittedName>
        <fullName evidence="3">PEP-CTERM sorting domain-containing protein</fullName>
    </submittedName>
</protein>
<sequence length="291" mass="31409">MTKLKPLIYACALTALSGGMTYADNIFLDVGTSFNAVDADSRTDDFEKLLFSVIATSTYTIDDNIFGGDDTILDTGDKVVDTGTSNIGSLETSSATALVGPALEGFNNDWGLDIDYTISGYSVVGPGGIPDELAAVFTSGSASIFFDDFMGTDTKVLELDLTSSMIEPTNVLLTGIVDYSWCEPACSTFVKEFFNFSEPVAGENAFYDIWALDLTPPISIMWRLDTNIDEAAIVAPEPIAEGSTTWTRETELSPTILFVPEPGTYGVMLLGLGALLFSQRHRITYAFTDKR</sequence>
<dbReference type="RefSeq" id="WP_094788348.1">
    <property type="nucleotide sequence ID" value="NZ_NDXW01000001.1"/>
</dbReference>
<evidence type="ECO:0000256" key="1">
    <source>
        <dbReference type="SAM" id="SignalP"/>
    </source>
</evidence>
<feature type="chain" id="PRO_5020794630" evidence="1">
    <location>
        <begin position="24"/>
        <end position="291"/>
    </location>
</feature>
<evidence type="ECO:0000259" key="2">
    <source>
        <dbReference type="Pfam" id="PF07589"/>
    </source>
</evidence>
<keyword evidence="4" id="KW-1185">Reference proteome</keyword>
<gene>
    <name evidence="3" type="ORF">B9G39_19055</name>
</gene>
<dbReference type="Pfam" id="PF07589">
    <property type="entry name" value="PEP-CTERM"/>
    <property type="match status" value="1"/>
</dbReference>
<dbReference type="InterPro" id="IPR013424">
    <property type="entry name" value="Ice-binding_C"/>
</dbReference>
<evidence type="ECO:0000313" key="4">
    <source>
        <dbReference type="Proteomes" id="UP000257039"/>
    </source>
</evidence>
<organism evidence="3 4">
    <name type="scientific">Zooshikella ganghwensis</name>
    <dbReference type="NCBI Taxonomy" id="202772"/>
    <lineage>
        <taxon>Bacteria</taxon>
        <taxon>Pseudomonadati</taxon>
        <taxon>Pseudomonadota</taxon>
        <taxon>Gammaproteobacteria</taxon>
        <taxon>Oceanospirillales</taxon>
        <taxon>Zooshikellaceae</taxon>
        <taxon>Zooshikella</taxon>
    </lineage>
</organism>
<dbReference type="EMBL" id="NDXW01000001">
    <property type="protein sequence ID" value="RDH45377.1"/>
    <property type="molecule type" value="Genomic_DNA"/>
</dbReference>
<feature type="domain" description="Ice-binding protein C-terminal" evidence="2">
    <location>
        <begin position="259"/>
        <end position="280"/>
    </location>
</feature>
<name>A0A4P9VRW0_9GAMM</name>
<reference evidence="3 4" key="1">
    <citation type="submission" date="2017-04" db="EMBL/GenBank/DDBJ databases">
        <title>Draft genome sequence of Zooshikella ganghwensis VG4 isolated from Red Sea sediments.</title>
        <authorList>
            <person name="Rehman Z."/>
            <person name="Alam I."/>
            <person name="Kamau A."/>
            <person name="Bajic V."/>
            <person name="Leiknes T."/>
        </authorList>
    </citation>
    <scope>NUCLEOTIDE SEQUENCE [LARGE SCALE GENOMIC DNA]</scope>
    <source>
        <strain evidence="3 4">VG4</strain>
    </source>
</reference>
<dbReference type="Proteomes" id="UP000257039">
    <property type="component" value="Unassembled WGS sequence"/>
</dbReference>
<keyword evidence="1" id="KW-0732">Signal</keyword>
<evidence type="ECO:0000313" key="3">
    <source>
        <dbReference type="EMBL" id="RDH45377.1"/>
    </source>
</evidence>
<dbReference type="AlphaFoldDB" id="A0A4P9VRW0"/>
<accession>A0A4P9VRW0</accession>
<feature type="signal peptide" evidence="1">
    <location>
        <begin position="1"/>
        <end position="23"/>
    </location>
</feature>
<dbReference type="NCBIfam" id="TIGR02595">
    <property type="entry name" value="PEP_CTERM"/>
    <property type="match status" value="1"/>
</dbReference>
<proteinExistence type="predicted"/>